<dbReference type="Proteomes" id="UP001303473">
    <property type="component" value="Unassembled WGS sequence"/>
</dbReference>
<comment type="caution">
    <text evidence="1">The sequence shown here is derived from an EMBL/GenBank/DDBJ whole genome shotgun (WGS) entry which is preliminary data.</text>
</comment>
<protein>
    <submittedName>
        <fullName evidence="1">Uncharacterized protein</fullName>
    </submittedName>
</protein>
<evidence type="ECO:0000313" key="1">
    <source>
        <dbReference type="EMBL" id="KAK3933698.1"/>
    </source>
</evidence>
<keyword evidence="2" id="KW-1185">Reference proteome</keyword>
<organism evidence="1 2">
    <name type="scientific">Diplogelasinospora grovesii</name>
    <dbReference type="NCBI Taxonomy" id="303347"/>
    <lineage>
        <taxon>Eukaryota</taxon>
        <taxon>Fungi</taxon>
        <taxon>Dikarya</taxon>
        <taxon>Ascomycota</taxon>
        <taxon>Pezizomycotina</taxon>
        <taxon>Sordariomycetes</taxon>
        <taxon>Sordariomycetidae</taxon>
        <taxon>Sordariales</taxon>
        <taxon>Diplogelasinosporaceae</taxon>
        <taxon>Diplogelasinospora</taxon>
    </lineage>
</organism>
<name>A0AAN6MWS6_9PEZI</name>
<evidence type="ECO:0000313" key="2">
    <source>
        <dbReference type="Proteomes" id="UP001303473"/>
    </source>
</evidence>
<accession>A0AAN6MWS6</accession>
<reference evidence="2" key="1">
    <citation type="journal article" date="2023" name="Mol. Phylogenet. Evol.">
        <title>Genome-scale phylogeny and comparative genomics of the fungal order Sordariales.</title>
        <authorList>
            <person name="Hensen N."/>
            <person name="Bonometti L."/>
            <person name="Westerberg I."/>
            <person name="Brannstrom I.O."/>
            <person name="Guillou S."/>
            <person name="Cros-Aarteil S."/>
            <person name="Calhoun S."/>
            <person name="Haridas S."/>
            <person name="Kuo A."/>
            <person name="Mondo S."/>
            <person name="Pangilinan J."/>
            <person name="Riley R."/>
            <person name="LaButti K."/>
            <person name="Andreopoulos B."/>
            <person name="Lipzen A."/>
            <person name="Chen C."/>
            <person name="Yan M."/>
            <person name="Daum C."/>
            <person name="Ng V."/>
            <person name="Clum A."/>
            <person name="Steindorff A."/>
            <person name="Ohm R.A."/>
            <person name="Martin F."/>
            <person name="Silar P."/>
            <person name="Natvig D.O."/>
            <person name="Lalanne C."/>
            <person name="Gautier V."/>
            <person name="Ament-Velasquez S.L."/>
            <person name="Kruys A."/>
            <person name="Hutchinson M.I."/>
            <person name="Powell A.J."/>
            <person name="Barry K."/>
            <person name="Miller A.N."/>
            <person name="Grigoriev I.V."/>
            <person name="Debuchy R."/>
            <person name="Gladieux P."/>
            <person name="Hiltunen Thoren M."/>
            <person name="Johannesson H."/>
        </authorList>
    </citation>
    <scope>NUCLEOTIDE SEQUENCE [LARGE SCALE GENOMIC DNA]</scope>
    <source>
        <strain evidence="2">CBS 340.73</strain>
    </source>
</reference>
<gene>
    <name evidence="1" type="ORF">QBC46DRAFT_359515</name>
</gene>
<dbReference type="AlphaFoldDB" id="A0AAN6MWS6"/>
<dbReference type="EMBL" id="MU854091">
    <property type="protein sequence ID" value="KAK3933698.1"/>
    <property type="molecule type" value="Genomic_DNA"/>
</dbReference>
<proteinExistence type="predicted"/>
<sequence>MCIMAIPDQEAVSLLLEVSTNPQHPLYQDLTVWTYIEYGRTFALGLIDTLASQSYPREFAESLTYLYAYYRLFVRGQPFTAPGGDYLHRFNDLLKYEEIDPREIGGILDLAVLSMVRICRTLPFNYQHIIHITQVFGKFDSRTENAALTRGLSYYVCTRITFEYDHHESFRNVRVLLETPAEDY</sequence>